<evidence type="ECO:0000313" key="2">
    <source>
        <dbReference type="EMBL" id="GHH73264.1"/>
    </source>
</evidence>
<gene>
    <name evidence="2" type="ORF">GCM10017772_24230</name>
</gene>
<dbReference type="RefSeq" id="WP_189669523.1">
    <property type="nucleotide sequence ID" value="NZ_BNAS01000003.1"/>
</dbReference>
<feature type="transmembrane region" description="Helical" evidence="1">
    <location>
        <begin position="86"/>
        <end position="105"/>
    </location>
</feature>
<evidence type="ECO:0000256" key="1">
    <source>
        <dbReference type="SAM" id="Phobius"/>
    </source>
</evidence>
<evidence type="ECO:0000313" key="3">
    <source>
        <dbReference type="Proteomes" id="UP000627369"/>
    </source>
</evidence>
<comment type="caution">
    <text evidence="2">The sequence shown here is derived from an EMBL/GenBank/DDBJ whole genome shotgun (WGS) entry which is preliminary data.</text>
</comment>
<keyword evidence="3" id="KW-1185">Reference proteome</keyword>
<name>A0A919FWM0_9MICO</name>
<organism evidence="2 3">
    <name type="scientific">Promicromonospora soli</name>
    <dbReference type="NCBI Taxonomy" id="2035533"/>
    <lineage>
        <taxon>Bacteria</taxon>
        <taxon>Bacillati</taxon>
        <taxon>Actinomycetota</taxon>
        <taxon>Actinomycetes</taxon>
        <taxon>Micrococcales</taxon>
        <taxon>Promicromonosporaceae</taxon>
        <taxon>Promicromonospora</taxon>
    </lineage>
</organism>
<feature type="transmembrane region" description="Helical" evidence="1">
    <location>
        <begin position="52"/>
        <end position="80"/>
    </location>
</feature>
<dbReference type="Proteomes" id="UP000627369">
    <property type="component" value="Unassembled WGS sequence"/>
</dbReference>
<keyword evidence="1" id="KW-0812">Transmembrane</keyword>
<proteinExistence type="predicted"/>
<keyword evidence="1" id="KW-1133">Transmembrane helix</keyword>
<accession>A0A919FWM0</accession>
<reference evidence="2" key="1">
    <citation type="journal article" date="2014" name="Int. J. Syst. Evol. Microbiol.">
        <title>Complete genome sequence of Corynebacterium casei LMG S-19264T (=DSM 44701T), isolated from a smear-ripened cheese.</title>
        <authorList>
            <consortium name="US DOE Joint Genome Institute (JGI-PGF)"/>
            <person name="Walter F."/>
            <person name="Albersmeier A."/>
            <person name="Kalinowski J."/>
            <person name="Ruckert C."/>
        </authorList>
    </citation>
    <scope>NUCLEOTIDE SEQUENCE</scope>
    <source>
        <strain evidence="2">CGMCC 4.7398</strain>
    </source>
</reference>
<reference evidence="2" key="2">
    <citation type="submission" date="2020-09" db="EMBL/GenBank/DDBJ databases">
        <authorList>
            <person name="Sun Q."/>
            <person name="Zhou Y."/>
        </authorList>
    </citation>
    <scope>NUCLEOTIDE SEQUENCE</scope>
    <source>
        <strain evidence="2">CGMCC 4.7398</strain>
    </source>
</reference>
<keyword evidence="1" id="KW-0472">Membrane</keyword>
<dbReference type="EMBL" id="BNAS01000003">
    <property type="protein sequence ID" value="GHH73264.1"/>
    <property type="molecule type" value="Genomic_DNA"/>
</dbReference>
<feature type="transmembrane region" description="Helical" evidence="1">
    <location>
        <begin position="20"/>
        <end position="40"/>
    </location>
</feature>
<dbReference type="AlphaFoldDB" id="A0A919FWM0"/>
<sequence length="120" mass="11775">MSRSAAARALAIRYVMSYFGGLWAGVALVLAIALAAVVLAARETLRGLTPRLAGLVIVAVAASLVVGCALGAVAAAVGTVAYVEEALGRGAVVAFAGLVATAALADRLLAARGADRISAA</sequence>
<protein>
    <submittedName>
        <fullName evidence="2">Uncharacterized protein</fullName>
    </submittedName>
</protein>